<reference evidence="2 3" key="1">
    <citation type="submission" date="2024-06" db="EMBL/GenBank/DDBJ databases">
        <title>Complete genome of Phlyctema vagabunda strain 19-DSS-EL-015.</title>
        <authorList>
            <person name="Fiorenzani C."/>
        </authorList>
    </citation>
    <scope>NUCLEOTIDE SEQUENCE [LARGE SCALE GENOMIC DNA]</scope>
    <source>
        <strain evidence="2 3">19-DSS-EL-015</strain>
    </source>
</reference>
<evidence type="ECO:0000256" key="1">
    <source>
        <dbReference type="SAM" id="MobiDB-lite"/>
    </source>
</evidence>
<proteinExistence type="predicted"/>
<accession>A0ABR4PN98</accession>
<name>A0ABR4PN98_9HELO</name>
<evidence type="ECO:0000313" key="2">
    <source>
        <dbReference type="EMBL" id="KAL3424801.1"/>
    </source>
</evidence>
<protein>
    <submittedName>
        <fullName evidence="2">Uncharacterized protein</fullName>
    </submittedName>
</protein>
<dbReference type="Proteomes" id="UP001629113">
    <property type="component" value="Unassembled WGS sequence"/>
</dbReference>
<gene>
    <name evidence="2" type="ORF">PVAG01_04082</name>
</gene>
<sequence>MAAHSLRSKSSDQEGLASKPARAEQESRAEVRTRKDPGQRGEATRALPYFPTSRLGSGGVEFNYTLRLRYRRG</sequence>
<keyword evidence="3" id="KW-1185">Reference proteome</keyword>
<comment type="caution">
    <text evidence="2">The sequence shown here is derived from an EMBL/GenBank/DDBJ whole genome shotgun (WGS) entry which is preliminary data.</text>
</comment>
<feature type="region of interest" description="Disordered" evidence="1">
    <location>
        <begin position="1"/>
        <end position="52"/>
    </location>
</feature>
<organism evidence="2 3">
    <name type="scientific">Phlyctema vagabunda</name>
    <dbReference type="NCBI Taxonomy" id="108571"/>
    <lineage>
        <taxon>Eukaryota</taxon>
        <taxon>Fungi</taxon>
        <taxon>Dikarya</taxon>
        <taxon>Ascomycota</taxon>
        <taxon>Pezizomycotina</taxon>
        <taxon>Leotiomycetes</taxon>
        <taxon>Helotiales</taxon>
        <taxon>Dermateaceae</taxon>
        <taxon>Phlyctema</taxon>
    </lineage>
</organism>
<evidence type="ECO:0000313" key="3">
    <source>
        <dbReference type="Proteomes" id="UP001629113"/>
    </source>
</evidence>
<feature type="compositionally biased region" description="Basic and acidic residues" evidence="1">
    <location>
        <begin position="21"/>
        <end position="43"/>
    </location>
</feature>
<dbReference type="EMBL" id="JBFCZG010000003">
    <property type="protein sequence ID" value="KAL3424801.1"/>
    <property type="molecule type" value="Genomic_DNA"/>
</dbReference>